<protein>
    <submittedName>
        <fullName evidence="2">Uncharacterized protein</fullName>
    </submittedName>
</protein>
<reference evidence="2 3" key="1">
    <citation type="submission" date="2020-01" db="EMBL/GenBank/DDBJ databases">
        <title>Insect and environment-associated Actinomycetes.</title>
        <authorList>
            <person name="Currrie C."/>
            <person name="Chevrette M."/>
            <person name="Carlson C."/>
            <person name="Stubbendieck R."/>
            <person name="Wendt-Pienkowski E."/>
        </authorList>
    </citation>
    <scope>NUCLEOTIDE SEQUENCE [LARGE SCALE GENOMIC DNA]</scope>
    <source>
        <strain evidence="2 3">SID14438</strain>
    </source>
</reference>
<organism evidence="2 3">
    <name type="scientific">Streptomyces microflavus</name>
    <name type="common">Streptomyces lipmanii</name>
    <dbReference type="NCBI Taxonomy" id="1919"/>
    <lineage>
        <taxon>Bacteria</taxon>
        <taxon>Bacillati</taxon>
        <taxon>Actinomycetota</taxon>
        <taxon>Actinomycetes</taxon>
        <taxon>Kitasatosporales</taxon>
        <taxon>Streptomycetaceae</taxon>
        <taxon>Streptomyces</taxon>
    </lineage>
</organism>
<dbReference type="RefSeq" id="WP_164358143.1">
    <property type="nucleotide sequence ID" value="NZ_JAAGME010001046.1"/>
</dbReference>
<proteinExistence type="predicted"/>
<gene>
    <name evidence="2" type="ORF">G3I39_24830</name>
</gene>
<sequence length="86" mass="9368">MTFADFAFIATQIAEVLGYIALVFTPGLLVAAAFHFAKRAVARRAWAATCRTVAADYRQEQPLLDAAADIVNTYADRITPLYGKGE</sequence>
<keyword evidence="1" id="KW-0472">Membrane</keyword>
<evidence type="ECO:0000313" key="2">
    <source>
        <dbReference type="EMBL" id="NEB70253.1"/>
    </source>
</evidence>
<dbReference type="Proteomes" id="UP000471648">
    <property type="component" value="Unassembled WGS sequence"/>
</dbReference>
<name>A0A6N9VC12_STRMI</name>
<feature type="transmembrane region" description="Helical" evidence="1">
    <location>
        <begin position="16"/>
        <end position="37"/>
    </location>
</feature>
<evidence type="ECO:0000313" key="3">
    <source>
        <dbReference type="Proteomes" id="UP000471648"/>
    </source>
</evidence>
<keyword evidence="1" id="KW-0812">Transmembrane</keyword>
<dbReference type="AlphaFoldDB" id="A0A6N9VC12"/>
<keyword evidence="1" id="KW-1133">Transmembrane helix</keyword>
<dbReference type="EMBL" id="JAAGME010001046">
    <property type="protein sequence ID" value="NEB70253.1"/>
    <property type="molecule type" value="Genomic_DNA"/>
</dbReference>
<evidence type="ECO:0000256" key="1">
    <source>
        <dbReference type="SAM" id="Phobius"/>
    </source>
</evidence>
<accession>A0A6N9VC12</accession>
<comment type="caution">
    <text evidence="2">The sequence shown here is derived from an EMBL/GenBank/DDBJ whole genome shotgun (WGS) entry which is preliminary data.</text>
</comment>